<dbReference type="PANTHER" id="PTHR37820:SF1">
    <property type="entry name" value="CELL DIVISION PROTEIN FTSQ"/>
    <property type="match status" value="1"/>
</dbReference>
<evidence type="ECO:0000313" key="9">
    <source>
        <dbReference type="EMBL" id="MFC6145507.1"/>
    </source>
</evidence>
<evidence type="ECO:0000256" key="6">
    <source>
        <dbReference type="ARBA" id="ARBA00023136"/>
    </source>
</evidence>
<keyword evidence="6" id="KW-0472">Membrane</keyword>
<dbReference type="PROSITE" id="PS51779">
    <property type="entry name" value="POTRA"/>
    <property type="match status" value="1"/>
</dbReference>
<dbReference type="Gene3D" id="3.10.20.310">
    <property type="entry name" value="membrane protein fhac"/>
    <property type="match status" value="1"/>
</dbReference>
<dbReference type="PANTHER" id="PTHR37820">
    <property type="entry name" value="CELL DIVISION PROTEIN DIVIB"/>
    <property type="match status" value="1"/>
</dbReference>
<dbReference type="GO" id="GO:0051301">
    <property type="term" value="P:cell division"/>
    <property type="evidence" value="ECO:0007669"/>
    <property type="project" value="UniProtKB-KW"/>
</dbReference>
<evidence type="ECO:0000256" key="1">
    <source>
        <dbReference type="ARBA" id="ARBA00004370"/>
    </source>
</evidence>
<comment type="caution">
    <text evidence="9">The sequence shown here is derived from an EMBL/GenBank/DDBJ whole genome shotgun (WGS) entry which is preliminary data.</text>
</comment>
<dbReference type="InterPro" id="IPR034746">
    <property type="entry name" value="POTRA"/>
</dbReference>
<reference evidence="10" key="1">
    <citation type="journal article" date="2019" name="Int. J. Syst. Evol. Microbiol.">
        <title>The Global Catalogue of Microorganisms (GCM) 10K type strain sequencing project: providing services to taxonomists for standard genome sequencing and annotation.</title>
        <authorList>
            <consortium name="The Broad Institute Genomics Platform"/>
            <consortium name="The Broad Institute Genome Sequencing Center for Infectious Disease"/>
            <person name="Wu L."/>
            <person name="Ma J."/>
        </authorList>
    </citation>
    <scope>NUCLEOTIDE SEQUENCE [LARGE SCALE GENOMIC DNA]</scope>
    <source>
        <strain evidence="10">CCUG 51943</strain>
    </source>
</reference>
<protein>
    <submittedName>
        <fullName evidence="9">Cell division protein FtsQ/DivIB</fullName>
    </submittedName>
</protein>
<dbReference type="InterPro" id="IPR050487">
    <property type="entry name" value="FtsQ_DivIB"/>
</dbReference>
<dbReference type="RefSeq" id="WP_376999220.1">
    <property type="nucleotide sequence ID" value="NZ_JBHSQE010000001.1"/>
</dbReference>
<organism evidence="9 10">
    <name type="scientific">Corynebacterium nasicanis</name>
    <dbReference type="NCBI Taxonomy" id="1448267"/>
    <lineage>
        <taxon>Bacteria</taxon>
        <taxon>Bacillati</taxon>
        <taxon>Actinomycetota</taxon>
        <taxon>Actinomycetes</taxon>
        <taxon>Mycobacteriales</taxon>
        <taxon>Corynebacteriaceae</taxon>
        <taxon>Corynebacterium</taxon>
    </lineage>
</organism>
<evidence type="ECO:0000259" key="8">
    <source>
        <dbReference type="PROSITE" id="PS51779"/>
    </source>
</evidence>
<dbReference type="Proteomes" id="UP001596244">
    <property type="component" value="Unassembled WGS sequence"/>
</dbReference>
<gene>
    <name evidence="9" type="ORF">ACFPUZ_01605</name>
</gene>
<comment type="subcellular location">
    <subcellularLocation>
        <location evidence="1">Membrane</location>
    </subcellularLocation>
</comment>
<dbReference type="InterPro" id="IPR013685">
    <property type="entry name" value="POTRA_FtsQ_type"/>
</dbReference>
<dbReference type="Pfam" id="PF03799">
    <property type="entry name" value="FtsQ_DivIB_C"/>
    <property type="match status" value="1"/>
</dbReference>
<accession>A0ABW1Q836</accession>
<keyword evidence="7" id="KW-0131">Cell cycle</keyword>
<keyword evidence="5" id="KW-1133">Transmembrane helix</keyword>
<evidence type="ECO:0000256" key="5">
    <source>
        <dbReference type="ARBA" id="ARBA00022989"/>
    </source>
</evidence>
<dbReference type="InterPro" id="IPR005548">
    <property type="entry name" value="Cell_div_FtsQ/DivIB_C"/>
</dbReference>
<keyword evidence="4" id="KW-0812">Transmembrane</keyword>
<dbReference type="Pfam" id="PF08478">
    <property type="entry name" value="POTRA_1"/>
    <property type="match status" value="1"/>
</dbReference>
<feature type="domain" description="POTRA" evidence="8">
    <location>
        <begin position="30"/>
        <end position="98"/>
    </location>
</feature>
<name>A0ABW1Q836_9CORY</name>
<keyword evidence="10" id="KW-1185">Reference proteome</keyword>
<keyword evidence="3 9" id="KW-0132">Cell division</keyword>
<evidence type="ECO:0000256" key="3">
    <source>
        <dbReference type="ARBA" id="ARBA00022618"/>
    </source>
</evidence>
<evidence type="ECO:0000313" key="10">
    <source>
        <dbReference type="Proteomes" id="UP001596244"/>
    </source>
</evidence>
<keyword evidence="2" id="KW-1003">Cell membrane</keyword>
<evidence type="ECO:0000256" key="7">
    <source>
        <dbReference type="ARBA" id="ARBA00023306"/>
    </source>
</evidence>
<proteinExistence type="predicted"/>
<evidence type="ECO:0000256" key="2">
    <source>
        <dbReference type="ARBA" id="ARBA00022475"/>
    </source>
</evidence>
<dbReference type="EMBL" id="JBHSQE010000001">
    <property type="protein sequence ID" value="MFC6145507.1"/>
    <property type="molecule type" value="Genomic_DNA"/>
</dbReference>
<evidence type="ECO:0000256" key="4">
    <source>
        <dbReference type="ARBA" id="ARBA00022692"/>
    </source>
</evidence>
<sequence length="219" mass="23799">MSRRRIITAAGGVLLVLLLAVGVLWAFPVLRVSTFEISGNAHSPEEYVREATGVREGDNLVRVDAGQAARGVAELPWVRSATVSRHWPSTLAVSVIERQALMYSREGDGEHLIDTDGRPFVIDVPPEGSVEVTGSQRQDPDTLTGVAAALMALPEHVRALIASVDVPGEYELELRLHDGRTIFWGASDANHDKSLAVQTAIQREGQHWNVSNPSLVTVR</sequence>